<sequence>MVVKIFYFVIAIFSVAMVFLASSDPYYSEQFKRDLSVANMQVNQIVDYEINATKISGKYEADRLNRYANKDEFLNFKASVLRQNLEHNLSSQTAIYQGDEMKFLKDVRYENNESLKFSSDELIYNQKAKIARTTSDFVATKNHDKVIGKSLEYDINNKQTKAQGVKAWVEQKR</sequence>
<reference evidence="1" key="1">
    <citation type="submission" date="2022-08" db="EMBL/GenBank/DDBJ databases">
        <authorList>
            <person name="Wang H."/>
        </authorList>
    </citation>
    <scope>NUCLEOTIDE SEQUENCE</scope>
    <source>
        <strain evidence="1">PS10</strain>
    </source>
</reference>
<evidence type="ECO:0000313" key="2">
    <source>
        <dbReference type="Proteomes" id="UP001173801"/>
    </source>
</evidence>
<accession>A0ABT7HS38</accession>
<dbReference type="RefSeq" id="WP_284937864.1">
    <property type="nucleotide sequence ID" value="NZ_JANURM010000009.1"/>
</dbReference>
<dbReference type="Proteomes" id="UP001173801">
    <property type="component" value="Unassembled WGS sequence"/>
</dbReference>
<keyword evidence="2" id="KW-1185">Reference proteome</keyword>
<comment type="caution">
    <text evidence="1">The sequence shown here is derived from an EMBL/GenBank/DDBJ whole genome shotgun (WGS) entry which is preliminary data.</text>
</comment>
<organism evidence="1 2">
    <name type="scientific">Campylobacter gastrosuis</name>
    <dbReference type="NCBI Taxonomy" id="2974576"/>
    <lineage>
        <taxon>Bacteria</taxon>
        <taxon>Pseudomonadati</taxon>
        <taxon>Campylobacterota</taxon>
        <taxon>Epsilonproteobacteria</taxon>
        <taxon>Campylobacterales</taxon>
        <taxon>Campylobacteraceae</taxon>
        <taxon>Campylobacter</taxon>
    </lineage>
</organism>
<name>A0ABT7HS38_9BACT</name>
<dbReference type="Pfam" id="PF06835">
    <property type="entry name" value="LptC"/>
    <property type="match status" value="1"/>
</dbReference>
<dbReference type="Gene3D" id="2.60.450.10">
    <property type="entry name" value="Lipopolysaccharide (LPS) transport protein A like domain"/>
    <property type="match status" value="1"/>
</dbReference>
<proteinExistence type="predicted"/>
<dbReference type="EMBL" id="JANURM010000009">
    <property type="protein sequence ID" value="MDL0089209.1"/>
    <property type="molecule type" value="Genomic_DNA"/>
</dbReference>
<reference evidence="1" key="2">
    <citation type="journal article" date="2023" name="Microorganisms">
        <title>Isolation and Genomic Characteristics of Cat-Borne Campylobacter felis sp. nov. and Sheep-Borne Campylobacter ovis sp. nov.</title>
        <authorList>
            <person name="Wang H."/>
            <person name="Li Y."/>
            <person name="Gu Y."/>
            <person name="Zhou G."/>
            <person name="Chen X."/>
            <person name="Zhang X."/>
            <person name="Shao Z."/>
            <person name="Zhang J."/>
            <person name="Zhang M."/>
        </authorList>
    </citation>
    <scope>NUCLEOTIDE SEQUENCE</scope>
    <source>
        <strain evidence="1">PS10</strain>
    </source>
</reference>
<dbReference type="InterPro" id="IPR010664">
    <property type="entry name" value="LipoPS_assembly_LptC-rel"/>
</dbReference>
<evidence type="ECO:0000313" key="1">
    <source>
        <dbReference type="EMBL" id="MDL0089209.1"/>
    </source>
</evidence>
<protein>
    <submittedName>
        <fullName evidence="1">LPS export ABC transporter periplasmic protein LptC</fullName>
    </submittedName>
</protein>
<gene>
    <name evidence="1" type="primary">lptC</name>
    <name evidence="1" type="ORF">NYG85_07515</name>
</gene>